<accession>A0A427YQH2</accession>
<dbReference type="STRING" id="1890683.A0A427YQH2"/>
<dbReference type="GO" id="GO:0016020">
    <property type="term" value="C:membrane"/>
    <property type="evidence" value="ECO:0007669"/>
    <property type="project" value="UniProtKB-SubCell"/>
</dbReference>
<evidence type="ECO:0000256" key="1">
    <source>
        <dbReference type="ARBA" id="ARBA00004141"/>
    </source>
</evidence>
<dbReference type="PROSITE" id="PS00218">
    <property type="entry name" value="AMINO_ACID_PERMEASE_1"/>
    <property type="match status" value="1"/>
</dbReference>
<dbReference type="FunFam" id="1.20.1740.10:FF:000006">
    <property type="entry name" value="General amino acid permease"/>
    <property type="match status" value="1"/>
</dbReference>
<comment type="caution">
    <text evidence="10">The sequence shown here is derived from an EMBL/GenBank/DDBJ whole genome shotgun (WGS) entry which is preliminary data.</text>
</comment>
<reference evidence="10 11" key="1">
    <citation type="submission" date="2018-11" db="EMBL/GenBank/DDBJ databases">
        <title>Genome sequence of Saitozyma podzolica DSM 27192.</title>
        <authorList>
            <person name="Aliyu H."/>
            <person name="Gorte O."/>
            <person name="Ochsenreither K."/>
        </authorList>
    </citation>
    <scope>NUCLEOTIDE SEQUENCE [LARGE SCALE GENOMIC DNA]</scope>
    <source>
        <strain evidence="10 11">DSM 27192</strain>
    </source>
</reference>
<evidence type="ECO:0000256" key="3">
    <source>
        <dbReference type="ARBA" id="ARBA00022692"/>
    </source>
</evidence>
<evidence type="ECO:0000259" key="9">
    <source>
        <dbReference type="Pfam" id="PF00324"/>
    </source>
</evidence>
<feature type="transmembrane region" description="Helical" evidence="8">
    <location>
        <begin position="284"/>
        <end position="302"/>
    </location>
</feature>
<feature type="transmembrane region" description="Helical" evidence="8">
    <location>
        <begin position="188"/>
        <end position="208"/>
    </location>
</feature>
<keyword evidence="6 8" id="KW-0472">Membrane</keyword>
<name>A0A427YQH2_9TREE</name>
<organism evidence="10 11">
    <name type="scientific">Saitozyma podzolica</name>
    <dbReference type="NCBI Taxonomy" id="1890683"/>
    <lineage>
        <taxon>Eukaryota</taxon>
        <taxon>Fungi</taxon>
        <taxon>Dikarya</taxon>
        <taxon>Basidiomycota</taxon>
        <taxon>Agaricomycotina</taxon>
        <taxon>Tremellomycetes</taxon>
        <taxon>Tremellales</taxon>
        <taxon>Trimorphomycetaceae</taxon>
        <taxon>Saitozyma</taxon>
    </lineage>
</organism>
<dbReference type="GO" id="GO:0015171">
    <property type="term" value="F:amino acid transmembrane transporter activity"/>
    <property type="evidence" value="ECO:0007669"/>
    <property type="project" value="TreeGrafter"/>
</dbReference>
<dbReference type="PANTHER" id="PTHR43341">
    <property type="entry name" value="AMINO ACID PERMEASE"/>
    <property type="match status" value="1"/>
</dbReference>
<feature type="compositionally biased region" description="Basic and acidic residues" evidence="7">
    <location>
        <begin position="20"/>
        <end position="32"/>
    </location>
</feature>
<keyword evidence="5 8" id="KW-1133">Transmembrane helix</keyword>
<keyword evidence="3 8" id="KW-0812">Transmembrane</keyword>
<feature type="transmembrane region" description="Helical" evidence="8">
    <location>
        <begin position="162"/>
        <end position="182"/>
    </location>
</feature>
<comment type="subcellular location">
    <subcellularLocation>
        <location evidence="1">Membrane</location>
        <topology evidence="1">Multi-pass membrane protein</topology>
    </subcellularLocation>
</comment>
<feature type="transmembrane region" description="Helical" evidence="8">
    <location>
        <begin position="386"/>
        <end position="406"/>
    </location>
</feature>
<feature type="transmembrane region" description="Helical" evidence="8">
    <location>
        <begin position="458"/>
        <end position="479"/>
    </location>
</feature>
<feature type="transmembrane region" description="Helical" evidence="8">
    <location>
        <begin position="242"/>
        <end position="264"/>
    </location>
</feature>
<sequence length="560" mass="61248">MSHVAEISSQISDPTADQYASDKEKHGERDVYVGEPIEPIEEETHRSLKPRQISMIAIGGAIGTGLVIGSGSSLARSGPGSLFISYVIMGIVCFAVMLALGEMSTRYPSKKGFAGHATRCVDPAFGFATALVYLCKYLIISPNQIVAGALVIRFWNSSINGAAWVTLFIAFVIAINCLGIKWFGEIEFWLSLIKIITLTGLILLGLIIDLGGVPGQQRIGFAYWQNGRAFKAYKVAGDLGKFCGFVNALVLALFAYMGTELIGVTVGEAKNPRKTVPAAIKKTFFRILFFYICGVLIVGMVVDSNSPLLAQAANKGTAGGASASPFVVAIQAAGINVLPQIINACILIFTISAANSDQYIATRTLYGMAKDGNAPRIFTKCTKRGVPWVAFIFTGMFMGLAFLVASDDALTVFNYFTSAVTIFGSLTWISILASHVAFMRGMKAQGISRDTLPYKAPFQPYLTYFALFFTCLLSFFKGFDAFMPFAYKTFITHYIGIPIYVFGYLGYKLIRGTKAVKMHEMDLTSGAREFHDIEGDDIEEDEAYKSLTWKEKAMYQLRNW</sequence>
<dbReference type="InterPro" id="IPR050524">
    <property type="entry name" value="APC_YAT"/>
</dbReference>
<dbReference type="EMBL" id="RSCD01000004">
    <property type="protein sequence ID" value="RSH93315.1"/>
    <property type="molecule type" value="Genomic_DNA"/>
</dbReference>
<dbReference type="OrthoDB" id="10062876at2759"/>
<dbReference type="Gene3D" id="1.20.1740.10">
    <property type="entry name" value="Amino acid/polyamine transporter I"/>
    <property type="match status" value="1"/>
</dbReference>
<evidence type="ECO:0000256" key="2">
    <source>
        <dbReference type="ARBA" id="ARBA00022448"/>
    </source>
</evidence>
<gene>
    <name evidence="10" type="ORF">EHS25_007669</name>
</gene>
<proteinExistence type="predicted"/>
<dbReference type="AlphaFoldDB" id="A0A427YQH2"/>
<feature type="transmembrane region" description="Helical" evidence="8">
    <location>
        <begin position="53"/>
        <end position="75"/>
    </location>
</feature>
<evidence type="ECO:0000256" key="6">
    <source>
        <dbReference type="ARBA" id="ARBA00023136"/>
    </source>
</evidence>
<dbReference type="InterPro" id="IPR004841">
    <property type="entry name" value="AA-permease/SLC12A_dom"/>
</dbReference>
<feature type="region of interest" description="Disordered" evidence="7">
    <location>
        <begin position="1"/>
        <end position="39"/>
    </location>
</feature>
<feature type="transmembrane region" description="Helical" evidence="8">
    <location>
        <begin position="491"/>
        <end position="510"/>
    </location>
</feature>
<evidence type="ECO:0000313" key="11">
    <source>
        <dbReference type="Proteomes" id="UP000279259"/>
    </source>
</evidence>
<keyword evidence="11" id="KW-1185">Reference proteome</keyword>
<dbReference type="PANTHER" id="PTHR43341:SF9">
    <property type="entry name" value="DICARBOXYLIC AMINO ACID PERMEASE"/>
    <property type="match status" value="1"/>
</dbReference>
<evidence type="ECO:0000256" key="4">
    <source>
        <dbReference type="ARBA" id="ARBA00022970"/>
    </source>
</evidence>
<protein>
    <recommendedName>
        <fullName evidence="9">Amino acid permease/ SLC12A domain-containing protein</fullName>
    </recommendedName>
</protein>
<dbReference type="InterPro" id="IPR004840">
    <property type="entry name" value="Amino_acid_permease_CS"/>
</dbReference>
<keyword evidence="2" id="KW-0813">Transport</keyword>
<dbReference type="Pfam" id="PF00324">
    <property type="entry name" value="AA_permease"/>
    <property type="match status" value="1"/>
</dbReference>
<feature type="domain" description="Amino acid permease/ SLC12A" evidence="9">
    <location>
        <begin position="53"/>
        <end position="517"/>
    </location>
</feature>
<dbReference type="Proteomes" id="UP000279259">
    <property type="component" value="Unassembled WGS sequence"/>
</dbReference>
<evidence type="ECO:0000256" key="8">
    <source>
        <dbReference type="SAM" id="Phobius"/>
    </source>
</evidence>
<feature type="transmembrane region" description="Helical" evidence="8">
    <location>
        <begin position="412"/>
        <end position="438"/>
    </location>
</feature>
<feature type="transmembrane region" description="Helical" evidence="8">
    <location>
        <begin position="81"/>
        <end position="101"/>
    </location>
</feature>
<evidence type="ECO:0000313" key="10">
    <source>
        <dbReference type="EMBL" id="RSH93315.1"/>
    </source>
</evidence>
<evidence type="ECO:0000256" key="5">
    <source>
        <dbReference type="ARBA" id="ARBA00022989"/>
    </source>
</evidence>
<dbReference type="PIRSF" id="PIRSF006060">
    <property type="entry name" value="AA_transporter"/>
    <property type="match status" value="1"/>
</dbReference>
<keyword evidence="4" id="KW-0029">Amino-acid transport</keyword>
<evidence type="ECO:0000256" key="7">
    <source>
        <dbReference type="SAM" id="MobiDB-lite"/>
    </source>
</evidence>